<gene>
    <name evidence="2" type="ORF">ASPWEDRAFT_114304</name>
</gene>
<dbReference type="GeneID" id="63744329"/>
<organism evidence="2 3">
    <name type="scientific">Aspergillus wentii DTO 134E9</name>
    <dbReference type="NCBI Taxonomy" id="1073089"/>
    <lineage>
        <taxon>Eukaryota</taxon>
        <taxon>Fungi</taxon>
        <taxon>Dikarya</taxon>
        <taxon>Ascomycota</taxon>
        <taxon>Pezizomycotina</taxon>
        <taxon>Eurotiomycetes</taxon>
        <taxon>Eurotiomycetidae</taxon>
        <taxon>Eurotiales</taxon>
        <taxon>Aspergillaceae</taxon>
        <taxon>Aspergillus</taxon>
        <taxon>Aspergillus subgen. Cremei</taxon>
    </lineage>
</organism>
<evidence type="ECO:0000313" key="2">
    <source>
        <dbReference type="EMBL" id="OJJ34317.1"/>
    </source>
</evidence>
<feature type="compositionally biased region" description="Polar residues" evidence="1">
    <location>
        <begin position="147"/>
        <end position="191"/>
    </location>
</feature>
<dbReference type="VEuPathDB" id="FungiDB:ASPWEDRAFT_114304"/>
<dbReference type="EMBL" id="KV878213">
    <property type="protein sequence ID" value="OJJ34317.1"/>
    <property type="molecule type" value="Genomic_DNA"/>
</dbReference>
<feature type="compositionally biased region" description="Basic and acidic residues" evidence="1">
    <location>
        <begin position="225"/>
        <end position="243"/>
    </location>
</feature>
<reference evidence="3" key="1">
    <citation type="journal article" date="2017" name="Genome Biol.">
        <title>Comparative genomics reveals high biological diversity and specific adaptations in the industrially and medically important fungal genus Aspergillus.</title>
        <authorList>
            <person name="de Vries R.P."/>
            <person name="Riley R."/>
            <person name="Wiebenga A."/>
            <person name="Aguilar-Osorio G."/>
            <person name="Amillis S."/>
            <person name="Uchima C.A."/>
            <person name="Anderluh G."/>
            <person name="Asadollahi M."/>
            <person name="Askin M."/>
            <person name="Barry K."/>
            <person name="Battaglia E."/>
            <person name="Bayram O."/>
            <person name="Benocci T."/>
            <person name="Braus-Stromeyer S.A."/>
            <person name="Caldana C."/>
            <person name="Canovas D."/>
            <person name="Cerqueira G.C."/>
            <person name="Chen F."/>
            <person name="Chen W."/>
            <person name="Choi C."/>
            <person name="Clum A."/>
            <person name="Dos Santos R.A."/>
            <person name="Damasio A.R."/>
            <person name="Diallinas G."/>
            <person name="Emri T."/>
            <person name="Fekete E."/>
            <person name="Flipphi M."/>
            <person name="Freyberg S."/>
            <person name="Gallo A."/>
            <person name="Gournas C."/>
            <person name="Habgood R."/>
            <person name="Hainaut M."/>
            <person name="Harispe M.L."/>
            <person name="Henrissat B."/>
            <person name="Hilden K.S."/>
            <person name="Hope R."/>
            <person name="Hossain A."/>
            <person name="Karabika E."/>
            <person name="Karaffa L."/>
            <person name="Karanyi Z."/>
            <person name="Krasevec N."/>
            <person name="Kuo A."/>
            <person name="Kusch H."/>
            <person name="LaButti K."/>
            <person name="Lagendijk E.L."/>
            <person name="Lapidus A."/>
            <person name="Levasseur A."/>
            <person name="Lindquist E."/>
            <person name="Lipzen A."/>
            <person name="Logrieco A.F."/>
            <person name="MacCabe A."/>
            <person name="Maekelae M.R."/>
            <person name="Malavazi I."/>
            <person name="Melin P."/>
            <person name="Meyer V."/>
            <person name="Mielnichuk N."/>
            <person name="Miskei M."/>
            <person name="Molnar A.P."/>
            <person name="Mule G."/>
            <person name="Ngan C.Y."/>
            <person name="Orejas M."/>
            <person name="Orosz E."/>
            <person name="Ouedraogo J.P."/>
            <person name="Overkamp K.M."/>
            <person name="Park H.-S."/>
            <person name="Perrone G."/>
            <person name="Piumi F."/>
            <person name="Punt P.J."/>
            <person name="Ram A.F."/>
            <person name="Ramon A."/>
            <person name="Rauscher S."/>
            <person name="Record E."/>
            <person name="Riano-Pachon D.M."/>
            <person name="Robert V."/>
            <person name="Roehrig J."/>
            <person name="Ruller R."/>
            <person name="Salamov A."/>
            <person name="Salih N.S."/>
            <person name="Samson R.A."/>
            <person name="Sandor E."/>
            <person name="Sanguinetti M."/>
            <person name="Schuetze T."/>
            <person name="Sepcic K."/>
            <person name="Shelest E."/>
            <person name="Sherlock G."/>
            <person name="Sophianopoulou V."/>
            <person name="Squina F.M."/>
            <person name="Sun H."/>
            <person name="Susca A."/>
            <person name="Todd R.B."/>
            <person name="Tsang A."/>
            <person name="Unkles S.E."/>
            <person name="van de Wiele N."/>
            <person name="van Rossen-Uffink D."/>
            <person name="Oliveira J.V."/>
            <person name="Vesth T.C."/>
            <person name="Visser J."/>
            <person name="Yu J.-H."/>
            <person name="Zhou M."/>
            <person name="Andersen M.R."/>
            <person name="Archer D.B."/>
            <person name="Baker S.E."/>
            <person name="Benoit I."/>
            <person name="Brakhage A.A."/>
            <person name="Braus G.H."/>
            <person name="Fischer R."/>
            <person name="Frisvad J.C."/>
            <person name="Goldman G.H."/>
            <person name="Houbraken J."/>
            <person name="Oakley B."/>
            <person name="Pocsi I."/>
            <person name="Scazzocchio C."/>
            <person name="Seiboth B."/>
            <person name="vanKuyk P.A."/>
            <person name="Wortman J."/>
            <person name="Dyer P.S."/>
            <person name="Grigoriev I.V."/>
        </authorList>
    </citation>
    <scope>NUCLEOTIDE SEQUENCE [LARGE SCALE GENOMIC DNA]</scope>
    <source>
        <strain evidence="3">DTO 134E9</strain>
    </source>
</reference>
<dbReference type="Proteomes" id="UP000184383">
    <property type="component" value="Unassembled WGS sequence"/>
</dbReference>
<proteinExistence type="predicted"/>
<feature type="compositionally biased region" description="Polar residues" evidence="1">
    <location>
        <begin position="60"/>
        <end position="81"/>
    </location>
</feature>
<feature type="compositionally biased region" description="Polar residues" evidence="1">
    <location>
        <begin position="285"/>
        <end position="300"/>
    </location>
</feature>
<name>A0A1L9RHI7_ASPWE</name>
<feature type="compositionally biased region" description="Basic and acidic residues" evidence="1">
    <location>
        <begin position="256"/>
        <end position="273"/>
    </location>
</feature>
<feature type="region of interest" description="Disordered" evidence="1">
    <location>
        <begin position="225"/>
        <end position="300"/>
    </location>
</feature>
<evidence type="ECO:0000256" key="1">
    <source>
        <dbReference type="SAM" id="MobiDB-lite"/>
    </source>
</evidence>
<protein>
    <submittedName>
        <fullName evidence="2">Uncharacterized protein</fullName>
    </submittedName>
</protein>
<dbReference type="OrthoDB" id="5377213at2759"/>
<sequence>MKPLLRKMSRDDTSSRPIDLSRSSFDQKGLGIYTNLEREDRLNDPFTIYTFQRPAPGLHNRSTSGTSQPSAVSSSDTSKPGSQCIHPMRQAPRSYTPPLGQSYQTSIIESDDSGNGDLAEGETPVQSISGTYQPFVRAPSGQKPRLSLQTHDNSFTKLPGISQTNVTGRSSFGYSRDNGSNIDPTSPMSRSSLDFVFRSKTRNSMDPISRAATVQAARQAFEEKEAAKTQKLEKQQFKAEEKQMRRKEKHYHWRSSLKDDEMPEPVSEKEFSERSYTPELPRHSPATSQPSGPQSGSWKSQPKNTWMLFITWLRTRVFKLRRKLPNLG</sequence>
<feature type="region of interest" description="Disordered" evidence="1">
    <location>
        <begin position="51"/>
        <end position="191"/>
    </location>
</feature>
<dbReference type="AlphaFoldDB" id="A0A1L9RHI7"/>
<feature type="compositionally biased region" description="Basic residues" evidence="1">
    <location>
        <begin position="244"/>
        <end position="255"/>
    </location>
</feature>
<dbReference type="RefSeq" id="XP_040687993.1">
    <property type="nucleotide sequence ID" value="XM_040828481.1"/>
</dbReference>
<keyword evidence="3" id="KW-1185">Reference proteome</keyword>
<accession>A0A1L9RHI7</accession>
<evidence type="ECO:0000313" key="3">
    <source>
        <dbReference type="Proteomes" id="UP000184383"/>
    </source>
</evidence>
<feature type="compositionally biased region" description="Polar residues" evidence="1">
    <location>
        <begin position="99"/>
        <end position="108"/>
    </location>
</feature>
<feature type="region of interest" description="Disordered" evidence="1">
    <location>
        <begin position="1"/>
        <end position="32"/>
    </location>
</feature>